<reference evidence="2" key="2">
    <citation type="submission" date="2024-10" db="UniProtKB">
        <authorList>
            <consortium name="EnsemblProtists"/>
        </authorList>
    </citation>
    <scope>IDENTIFICATION</scope>
</reference>
<dbReference type="PROSITE" id="PS50096">
    <property type="entry name" value="IQ"/>
    <property type="match status" value="1"/>
</dbReference>
<dbReference type="EnsemblProtists" id="EOD20355">
    <property type="protein sequence ID" value="EOD20355"/>
    <property type="gene ID" value="EMIHUDRAFT_458565"/>
</dbReference>
<organism evidence="2 3">
    <name type="scientific">Emiliania huxleyi (strain CCMP1516)</name>
    <dbReference type="NCBI Taxonomy" id="280463"/>
    <lineage>
        <taxon>Eukaryota</taxon>
        <taxon>Haptista</taxon>
        <taxon>Haptophyta</taxon>
        <taxon>Prymnesiophyceae</taxon>
        <taxon>Isochrysidales</taxon>
        <taxon>Noelaerhabdaceae</taxon>
        <taxon>Emiliania</taxon>
    </lineage>
</organism>
<keyword evidence="3" id="KW-1185">Reference proteome</keyword>
<dbReference type="KEGG" id="ehx:EMIHUDRAFT_458565"/>
<evidence type="ECO:0000313" key="3">
    <source>
        <dbReference type="Proteomes" id="UP000013827"/>
    </source>
</evidence>
<dbReference type="RefSeq" id="XP_005772784.1">
    <property type="nucleotide sequence ID" value="XM_005772727.1"/>
</dbReference>
<name>A0A0D3JA20_EMIH1</name>
<dbReference type="Proteomes" id="UP000013827">
    <property type="component" value="Unassembled WGS sequence"/>
</dbReference>
<reference evidence="3" key="1">
    <citation type="journal article" date="2013" name="Nature">
        <title>Pan genome of the phytoplankton Emiliania underpins its global distribution.</title>
        <authorList>
            <person name="Read B.A."/>
            <person name="Kegel J."/>
            <person name="Klute M.J."/>
            <person name="Kuo A."/>
            <person name="Lefebvre S.C."/>
            <person name="Maumus F."/>
            <person name="Mayer C."/>
            <person name="Miller J."/>
            <person name="Monier A."/>
            <person name="Salamov A."/>
            <person name="Young J."/>
            <person name="Aguilar M."/>
            <person name="Claverie J.M."/>
            <person name="Frickenhaus S."/>
            <person name="Gonzalez K."/>
            <person name="Herman E.K."/>
            <person name="Lin Y.C."/>
            <person name="Napier J."/>
            <person name="Ogata H."/>
            <person name="Sarno A.F."/>
            <person name="Shmutz J."/>
            <person name="Schroeder D."/>
            <person name="de Vargas C."/>
            <person name="Verret F."/>
            <person name="von Dassow P."/>
            <person name="Valentin K."/>
            <person name="Van de Peer Y."/>
            <person name="Wheeler G."/>
            <person name="Dacks J.B."/>
            <person name="Delwiche C.F."/>
            <person name="Dyhrman S.T."/>
            <person name="Glockner G."/>
            <person name="John U."/>
            <person name="Richards T."/>
            <person name="Worden A.Z."/>
            <person name="Zhang X."/>
            <person name="Grigoriev I.V."/>
            <person name="Allen A.E."/>
            <person name="Bidle K."/>
            <person name="Borodovsky M."/>
            <person name="Bowler C."/>
            <person name="Brownlee C."/>
            <person name="Cock J.M."/>
            <person name="Elias M."/>
            <person name="Gladyshev V.N."/>
            <person name="Groth M."/>
            <person name="Guda C."/>
            <person name="Hadaegh A."/>
            <person name="Iglesias-Rodriguez M.D."/>
            <person name="Jenkins J."/>
            <person name="Jones B.M."/>
            <person name="Lawson T."/>
            <person name="Leese F."/>
            <person name="Lindquist E."/>
            <person name="Lobanov A."/>
            <person name="Lomsadze A."/>
            <person name="Malik S.B."/>
            <person name="Marsh M.E."/>
            <person name="Mackinder L."/>
            <person name="Mock T."/>
            <person name="Mueller-Roeber B."/>
            <person name="Pagarete A."/>
            <person name="Parker M."/>
            <person name="Probert I."/>
            <person name="Quesneville H."/>
            <person name="Raines C."/>
            <person name="Rensing S.A."/>
            <person name="Riano-Pachon D.M."/>
            <person name="Richier S."/>
            <person name="Rokitta S."/>
            <person name="Shiraiwa Y."/>
            <person name="Soanes D.M."/>
            <person name="van der Giezen M."/>
            <person name="Wahlund T.M."/>
            <person name="Williams B."/>
            <person name="Wilson W."/>
            <person name="Wolfe G."/>
            <person name="Wurch L.L."/>
        </authorList>
    </citation>
    <scope>NUCLEOTIDE SEQUENCE</scope>
</reference>
<dbReference type="PaxDb" id="2903-EOD20355"/>
<accession>A0A0D3JA20</accession>
<proteinExistence type="predicted"/>
<evidence type="ECO:0000256" key="1">
    <source>
        <dbReference type="SAM" id="MobiDB-lite"/>
    </source>
</evidence>
<dbReference type="CDD" id="cd14273">
    <property type="entry name" value="UBA_TAP-C_like"/>
    <property type="match status" value="1"/>
</dbReference>
<dbReference type="AlphaFoldDB" id="A0A0D3JA20"/>
<protein>
    <submittedName>
        <fullName evidence="2">Uncharacterized protein</fullName>
    </submittedName>
</protein>
<feature type="region of interest" description="Disordered" evidence="1">
    <location>
        <begin position="1"/>
        <end position="30"/>
    </location>
</feature>
<sequence>MSEDFETLSAAWADPPGPLTPPSLSLTPSERDLTSSLLSQESFGEIMSIADAARLQQRVCELEAREMARQRQTLLLLFRTEVAEAKADAAAGRPNENSATRRARAVQAAARRRQAVVTLRRATDAARTMQRLARGGRARRRSSQRRTSAIRLQAATRERAQVVRFARSCAACAFIQRAARGMRARAFRRHVLATAAALRAALSHAPPEVAEAAMRCARWSCGGTEVSVLESAVAFREERSRVAPPPRADSVAGSVASSVAEITGLDPAQAASYLELAGGNLEAPRAIPSRRRLRQLTAERDQLRDAVKTLSADVLCAERASCDGYAPRSRAASTAAASSAPTRDPFLELLGWQWD</sequence>
<evidence type="ECO:0000313" key="2">
    <source>
        <dbReference type="EnsemblProtists" id="EOD20355"/>
    </source>
</evidence>
<dbReference type="Pfam" id="PF14555">
    <property type="entry name" value="UBA_4"/>
    <property type="match status" value="1"/>
</dbReference>
<dbReference type="HOGENOM" id="CLU_781749_0_0_1"/>
<dbReference type="GeneID" id="17265903"/>